<protein>
    <submittedName>
        <fullName evidence="1">Uncharacterized protein</fullName>
    </submittedName>
</protein>
<name>G2ZPB2_9RALS</name>
<proteinExistence type="predicted"/>
<evidence type="ECO:0000313" key="1">
    <source>
        <dbReference type="EMBL" id="CCA80906.1"/>
    </source>
</evidence>
<accession>G2ZPB2</accession>
<gene>
    <name evidence="1" type="ORF">BDB_110342</name>
</gene>
<dbReference type="EMBL" id="FR854067">
    <property type="protein sequence ID" value="CCA80906.1"/>
    <property type="molecule type" value="Genomic_DNA"/>
</dbReference>
<organism evidence="1">
    <name type="scientific">blood disease bacterium R229</name>
    <dbReference type="NCBI Taxonomy" id="741978"/>
    <lineage>
        <taxon>Bacteria</taxon>
        <taxon>Pseudomonadati</taxon>
        <taxon>Pseudomonadota</taxon>
        <taxon>Betaproteobacteria</taxon>
        <taxon>Burkholderiales</taxon>
        <taxon>Burkholderiaceae</taxon>
        <taxon>Ralstonia</taxon>
        <taxon>Ralstonia solanacearum species complex</taxon>
    </lineage>
</organism>
<reference evidence="1" key="1">
    <citation type="journal article" date="2011" name="PLoS ONE">
        <title>Ralstonia syzygii, the Blood Disease Bacterium and some Asian R. solanacearum strains form a single genomic species despite divergent lifestyles.</title>
        <authorList>
            <person name="Remenant B."/>
            <person name="de Cambiaire J.C."/>
            <person name="Cellier G."/>
            <person name="Jacobs J.M."/>
            <person name="Mangenot S."/>
            <person name="Barbe V."/>
            <person name="Lajus A."/>
            <person name="Vallenet D."/>
            <person name="Medigue C."/>
            <person name="Fegan M."/>
            <person name="Allen C."/>
            <person name="Prior P."/>
        </authorList>
    </citation>
    <scope>NUCLEOTIDE SEQUENCE</scope>
    <source>
        <strain evidence="1">R229</strain>
    </source>
</reference>
<reference evidence="1" key="2">
    <citation type="submission" date="2011-04" db="EMBL/GenBank/DDBJ databases">
        <authorList>
            <person name="Genoscope - CEA"/>
        </authorList>
    </citation>
    <scope>NUCLEOTIDE SEQUENCE</scope>
    <source>
        <strain evidence="1">R229</strain>
    </source>
</reference>
<dbReference type="AlphaFoldDB" id="G2ZPB2"/>
<sequence>MTARVLGKKFLVVHRLDLNFSSTISPWVE</sequence>